<feature type="transmembrane region" description="Helical" evidence="8">
    <location>
        <begin position="1177"/>
        <end position="1204"/>
    </location>
</feature>
<name>A0A081B192_PHYNI</name>
<feature type="transmembrane region" description="Helical" evidence="8">
    <location>
        <begin position="1136"/>
        <end position="1156"/>
    </location>
</feature>
<keyword evidence="2" id="KW-0813">Transport</keyword>
<dbReference type="OrthoDB" id="66620at2759"/>
<feature type="transmembrane region" description="Helical" evidence="8">
    <location>
        <begin position="591"/>
        <end position="611"/>
    </location>
</feature>
<keyword evidence="5" id="KW-0067">ATP-binding</keyword>
<protein>
    <recommendedName>
        <fullName evidence="9">ABC transporter domain-containing protein</fullName>
    </recommendedName>
</protein>
<dbReference type="FunFam" id="3.40.50.300:FF:000289">
    <property type="entry name" value="ABC transporter G family member 31"/>
    <property type="match status" value="1"/>
</dbReference>
<evidence type="ECO:0000313" key="10">
    <source>
        <dbReference type="EMBL" id="ETO84903.1"/>
    </source>
</evidence>
<evidence type="ECO:0000256" key="7">
    <source>
        <dbReference type="ARBA" id="ARBA00023136"/>
    </source>
</evidence>
<comment type="caution">
    <text evidence="10">The sequence shown here is derived from an EMBL/GenBank/DDBJ whole genome shotgun (WGS) entry which is preliminary data.</text>
</comment>
<feature type="transmembrane region" description="Helical" evidence="8">
    <location>
        <begin position="1216"/>
        <end position="1238"/>
    </location>
</feature>
<organism evidence="10 11">
    <name type="scientific">Phytophthora nicotianae P1976</name>
    <dbReference type="NCBI Taxonomy" id="1317066"/>
    <lineage>
        <taxon>Eukaryota</taxon>
        <taxon>Sar</taxon>
        <taxon>Stramenopiles</taxon>
        <taxon>Oomycota</taxon>
        <taxon>Peronosporomycetes</taxon>
        <taxon>Peronosporales</taxon>
        <taxon>Peronosporaceae</taxon>
        <taxon>Phytophthora</taxon>
    </lineage>
</organism>
<keyword evidence="6 8" id="KW-1133">Transmembrane helix</keyword>
<evidence type="ECO:0000259" key="9">
    <source>
        <dbReference type="PROSITE" id="PS50893"/>
    </source>
</evidence>
<evidence type="ECO:0000256" key="8">
    <source>
        <dbReference type="SAM" id="Phobius"/>
    </source>
</evidence>
<feature type="domain" description="ABC transporter" evidence="9">
    <location>
        <begin position="766"/>
        <end position="1008"/>
    </location>
</feature>
<dbReference type="SMART" id="SM00382">
    <property type="entry name" value="AAA"/>
    <property type="match status" value="2"/>
</dbReference>
<dbReference type="FunFam" id="3.40.50.300:FF:000528">
    <property type="entry name" value="ABC transporter G family member 31"/>
    <property type="match status" value="1"/>
</dbReference>
<evidence type="ECO:0000256" key="3">
    <source>
        <dbReference type="ARBA" id="ARBA00022692"/>
    </source>
</evidence>
<feature type="transmembrane region" description="Helical" evidence="8">
    <location>
        <begin position="1105"/>
        <end position="1124"/>
    </location>
</feature>
<dbReference type="InterPro" id="IPR034003">
    <property type="entry name" value="ABCG_PDR_2"/>
</dbReference>
<dbReference type="GO" id="GO:0140359">
    <property type="term" value="F:ABC-type transporter activity"/>
    <property type="evidence" value="ECO:0007669"/>
    <property type="project" value="InterPro"/>
</dbReference>
<dbReference type="PANTHER" id="PTHR19241">
    <property type="entry name" value="ATP-BINDING CASSETTE TRANSPORTER"/>
    <property type="match status" value="1"/>
</dbReference>
<dbReference type="InterPro" id="IPR027417">
    <property type="entry name" value="P-loop_NTPase"/>
</dbReference>
<evidence type="ECO:0000256" key="6">
    <source>
        <dbReference type="ARBA" id="ARBA00022989"/>
    </source>
</evidence>
<keyword evidence="7 8" id="KW-0472">Membrane</keyword>
<dbReference type="GO" id="GO:0016020">
    <property type="term" value="C:membrane"/>
    <property type="evidence" value="ECO:0007669"/>
    <property type="project" value="UniProtKB-SubCell"/>
</dbReference>
<evidence type="ECO:0000256" key="2">
    <source>
        <dbReference type="ARBA" id="ARBA00022448"/>
    </source>
</evidence>
<dbReference type="InterPro" id="IPR003593">
    <property type="entry name" value="AAA+_ATPase"/>
</dbReference>
<reference evidence="10 11" key="1">
    <citation type="submission" date="2013-11" db="EMBL/GenBank/DDBJ databases">
        <title>The Genome Sequence of Phytophthora parasitica P1976.</title>
        <authorList>
            <consortium name="The Broad Institute Genomics Platform"/>
            <person name="Russ C."/>
            <person name="Tyler B."/>
            <person name="Panabieres F."/>
            <person name="Shan W."/>
            <person name="Tripathy S."/>
            <person name="Grunwald N."/>
            <person name="Machado M."/>
            <person name="Johnson C.S."/>
            <person name="Walker B."/>
            <person name="Young S."/>
            <person name="Zeng Q."/>
            <person name="Gargeya S."/>
            <person name="Fitzgerald M."/>
            <person name="Haas B."/>
            <person name="Abouelleil A."/>
            <person name="Allen A.W."/>
            <person name="Alvarado L."/>
            <person name="Arachchi H.M."/>
            <person name="Berlin A.M."/>
            <person name="Chapman S.B."/>
            <person name="Gainer-Dewar J."/>
            <person name="Goldberg J."/>
            <person name="Griggs A."/>
            <person name="Gujja S."/>
            <person name="Hansen M."/>
            <person name="Howarth C."/>
            <person name="Imamovic A."/>
            <person name="Ireland A."/>
            <person name="Larimer J."/>
            <person name="McCowan C."/>
            <person name="Murphy C."/>
            <person name="Pearson M."/>
            <person name="Poon T.W."/>
            <person name="Priest M."/>
            <person name="Roberts A."/>
            <person name="Saif S."/>
            <person name="Shea T."/>
            <person name="Sisk P."/>
            <person name="Sykes S."/>
            <person name="Wortman J."/>
            <person name="Nusbaum C."/>
            <person name="Birren B."/>
        </authorList>
    </citation>
    <scope>NUCLEOTIDE SEQUENCE [LARGE SCALE GENOMIC DNA]</scope>
    <source>
        <strain evidence="10 11">P1976</strain>
    </source>
</reference>
<dbReference type="SUPFAM" id="SSF52540">
    <property type="entry name" value="P-loop containing nucleoside triphosphate hydrolases"/>
    <property type="match status" value="2"/>
</dbReference>
<dbReference type="EMBL" id="ANJA01000216">
    <property type="protein sequence ID" value="ETO84903.1"/>
    <property type="molecule type" value="Genomic_DNA"/>
</dbReference>
<dbReference type="Proteomes" id="UP000028582">
    <property type="component" value="Unassembled WGS sequence"/>
</dbReference>
<dbReference type="GO" id="GO:0005524">
    <property type="term" value="F:ATP binding"/>
    <property type="evidence" value="ECO:0007669"/>
    <property type="project" value="UniProtKB-KW"/>
</dbReference>
<feature type="transmembrane region" description="Helical" evidence="8">
    <location>
        <begin position="1245"/>
        <end position="1263"/>
    </location>
</feature>
<dbReference type="PROSITE" id="PS50893">
    <property type="entry name" value="ABC_TRANSPORTER_2"/>
    <property type="match status" value="2"/>
</dbReference>
<feature type="transmembrane region" description="Helical" evidence="8">
    <location>
        <begin position="457"/>
        <end position="474"/>
    </location>
</feature>
<keyword evidence="3 8" id="KW-0812">Transmembrane</keyword>
<keyword evidence="4" id="KW-0547">Nucleotide-binding</keyword>
<dbReference type="Pfam" id="PF01061">
    <property type="entry name" value="ABC2_membrane"/>
    <property type="match status" value="2"/>
</dbReference>
<dbReference type="InterPro" id="IPR003439">
    <property type="entry name" value="ABC_transporter-like_ATP-bd"/>
</dbReference>
<gene>
    <name evidence="10" type="ORF">F444_01243</name>
</gene>
<feature type="transmembrane region" description="Helical" evidence="8">
    <location>
        <begin position="1346"/>
        <end position="1365"/>
    </location>
</feature>
<evidence type="ECO:0000256" key="5">
    <source>
        <dbReference type="ARBA" id="ARBA00022840"/>
    </source>
</evidence>
<comment type="subcellular location">
    <subcellularLocation>
        <location evidence="1">Membrane</location>
        <topology evidence="1">Multi-pass membrane protein</topology>
    </subcellularLocation>
</comment>
<evidence type="ECO:0000256" key="4">
    <source>
        <dbReference type="ARBA" id="ARBA00022741"/>
    </source>
</evidence>
<sequence>MEDSSNATKAVKTIDDVPVISYESGDRLMAQGATALHQHVAATVLPALGQPMPKMEVRFHNVSISVDIVVKDETNLKTELPTLVNVTKTSLAKVVAKTHIVKKDILRNVSGVLKTGAMTLVLGQPGSGKSTLLKVLGGRFPTGKHVQVDGHVTYNGTPQEALRTRLPQFVSFVDQHDKHFPILTVKETLEFANACTGGKLSKREEKLYSHGTPEQNQAALDLLRATYKHHPDVVIRQLGLESCQNTILGNAMLRGVSGGERKRVTTGEMMFGNKFMLLMDEISTGLDSAATFDIISAQRSLAKTLNKTVVISLLQPSPEVFGLFDDVILLNDGYVMYHGPGSMALGHFENLGFKCAANRDVADFLLDLGTNKQQQYEVGICPRSAREFADFFEKSSIRAHMMNELNSPVHPSLLVYKEKFVNPRPEFQQSFWDGTMTLIRRQMTITLRNTALLKSRFLMSVVLGLLNASTFYQFDETDAQVVIGIIYVAINFVTLGQSAQVPSFMAIRDVFNKQRGANFFRTSSFVLATSVSQVPLAVIETLIFGSIIYWMCGFVATAGGFIFFELVVFLTSMMFAAWFFFLAVVSPDLNVASPITMFSLFFFTLFCGFVVTKGNIPDYLIWIYWLSPQAWGIRAAAVNQYTDSRFNVCVYGDIDYCEAYGMTMSEYSLSTFDVPTGRVWMYLGVVYLVGLYVFFMLIAWAVLEYWRTEDPIIVSFEARDDRADVKTLTSTGDYTLTTTPRAVARSADLSIPVAQVRAKSVTPVTLAFNDLWYSVPDPANSKASIELLKGVSGFALPGTITALMGSSGAGKTTLMDVIAGRKSGGQIRGDILLNGHPATELAIRRATGYCEQMDIHSDASTFREALTFSAFLRQDADVPDSQKYDSVNECLDLLNLHPIADQIIRGSSTEQMKRLTIGVELAAQPSVLFLDEPTSGLDARSAKLIMDGVRKVADTGRTIVCTIHQPSSVMFSAFDSLLLLKRGGEMVFFGDLGDKASNLVTYFESIEGVPKLEKDYNPATWMLEVIGAGVGNDNGDRIDFVSIFMASEHWRQLEMNLDREGVTRQSPILPALTFQRKRAASNWTQAIFLTKRWFNLYWRTPSYNLTRVVISLVLALALGITYVGSEYRSYQGVNSGLGMVYMGAVNITFISFNGVLPITSKERAAYYRERATQTYSAFWYFMGSTLVEVPYCFGISLLFMAIFYPMVGFTGVAAFFTYWFNLSLIVTLMAYFGQFLIYLLPSIDVASVFMVLINTMCILFTGFNPPAVSIPKGYEWLHDITPHKYAFASLTAIVFGDCPADGDDSERGCQQMTGTPPSLPDGITLKEYLEMNFLVKHSEIGKNCGILVAWICALRFLTLLALRYVNHQAR</sequence>
<feature type="transmembrane region" description="Helical" evidence="8">
    <location>
        <begin position="679"/>
        <end position="703"/>
    </location>
</feature>
<accession>A0A081B192</accession>
<dbReference type="InterPro" id="IPR013525">
    <property type="entry name" value="ABC2_TM"/>
</dbReference>
<evidence type="ECO:0000313" key="11">
    <source>
        <dbReference type="Proteomes" id="UP000028582"/>
    </source>
</evidence>
<proteinExistence type="predicted"/>
<feature type="transmembrane region" description="Helical" evidence="8">
    <location>
        <begin position="562"/>
        <end position="584"/>
    </location>
</feature>
<feature type="transmembrane region" description="Helical" evidence="8">
    <location>
        <begin position="525"/>
        <end position="550"/>
    </location>
</feature>
<dbReference type="GO" id="GO:0016887">
    <property type="term" value="F:ATP hydrolysis activity"/>
    <property type="evidence" value="ECO:0007669"/>
    <property type="project" value="InterPro"/>
</dbReference>
<evidence type="ECO:0000256" key="1">
    <source>
        <dbReference type="ARBA" id="ARBA00004141"/>
    </source>
</evidence>
<dbReference type="Gene3D" id="3.40.50.300">
    <property type="entry name" value="P-loop containing nucleotide triphosphate hydrolases"/>
    <property type="match status" value="2"/>
</dbReference>
<feature type="domain" description="ABC transporter" evidence="9">
    <location>
        <begin position="86"/>
        <end position="357"/>
    </location>
</feature>
<dbReference type="Pfam" id="PF00005">
    <property type="entry name" value="ABC_tran"/>
    <property type="match status" value="2"/>
</dbReference>
<feature type="transmembrane region" description="Helical" evidence="8">
    <location>
        <begin position="480"/>
        <end position="504"/>
    </location>
</feature>
<dbReference type="CDD" id="cd03232">
    <property type="entry name" value="ABCG_PDR_domain2"/>
    <property type="match status" value="1"/>
</dbReference>